<protein>
    <submittedName>
        <fullName evidence="1">TniB protein</fullName>
    </submittedName>
</protein>
<proteinExistence type="predicted"/>
<gene>
    <name evidence="1" type="ORF">EDD27_8822</name>
</gene>
<reference evidence="1 2" key="1">
    <citation type="submission" date="2019-01" db="EMBL/GenBank/DDBJ databases">
        <title>Sequencing the genomes of 1000 actinobacteria strains.</title>
        <authorList>
            <person name="Klenk H.-P."/>
        </authorList>
    </citation>
    <scope>NUCLEOTIDE SEQUENCE [LARGE SCALE GENOMIC DNA]</scope>
    <source>
        <strain evidence="1 2">DSM 43925</strain>
    </source>
</reference>
<evidence type="ECO:0000313" key="2">
    <source>
        <dbReference type="Proteomes" id="UP000284824"/>
    </source>
</evidence>
<sequence length="375" mass="42186">MILSEVQVPREDPAWRTLALDDLTLTRKEGFATFAEAPDFPRPPDMTRSGLKALSPEAKAEHDLWRRRFLANLRPIKTAQASQLVADLTDILQAGLDQPNWEAKGMAAVDAFPGLGKTTVGLSFAKRVHNDLIREHGRFTAAGHERWPVIRVGMMGDTTVKDFNWAMLEFFAHSGRNSGTANSFLSRALDCALSCESRLLLVDDLQFLRFRSIRGTELANQFKTIANEFPLMILFIGHGLKDKGLYDDPQLERRVTPLDLDPFTIDDEAGRTQWRSFLLSLEQRLVLADKHPGMLADDLSDHLYARCNGHIGSLMTLIKRACLRAIRTGEERLTLELMTTIKLDRAAQDQQARWEALLAGGKNTSKPKRSARRRA</sequence>
<keyword evidence="2" id="KW-1185">Reference proteome</keyword>
<dbReference type="SUPFAM" id="SSF52540">
    <property type="entry name" value="P-loop containing nucleoside triphosphate hydrolases"/>
    <property type="match status" value="1"/>
</dbReference>
<dbReference type="Pfam" id="PF05621">
    <property type="entry name" value="TniB"/>
    <property type="match status" value="1"/>
</dbReference>
<evidence type="ECO:0000313" key="1">
    <source>
        <dbReference type="EMBL" id="RVX45982.1"/>
    </source>
</evidence>
<accession>A0A438MJ90</accession>
<dbReference type="Proteomes" id="UP000284824">
    <property type="component" value="Unassembled WGS sequence"/>
</dbReference>
<comment type="caution">
    <text evidence="1">The sequence shown here is derived from an EMBL/GenBank/DDBJ whole genome shotgun (WGS) entry which is preliminary data.</text>
</comment>
<dbReference type="AlphaFoldDB" id="A0A438MJ90"/>
<dbReference type="InterPro" id="IPR027417">
    <property type="entry name" value="P-loop_NTPase"/>
</dbReference>
<name>A0A438MJ90_9ACTN</name>
<organism evidence="1 2">
    <name type="scientific">Nonomuraea polychroma</name>
    <dbReference type="NCBI Taxonomy" id="46176"/>
    <lineage>
        <taxon>Bacteria</taxon>
        <taxon>Bacillati</taxon>
        <taxon>Actinomycetota</taxon>
        <taxon>Actinomycetes</taxon>
        <taxon>Streptosporangiales</taxon>
        <taxon>Streptosporangiaceae</taxon>
        <taxon>Nonomuraea</taxon>
    </lineage>
</organism>
<dbReference type="InterPro" id="IPR008868">
    <property type="entry name" value="TniB"/>
</dbReference>
<dbReference type="EMBL" id="SAUN01000001">
    <property type="protein sequence ID" value="RVX45982.1"/>
    <property type="molecule type" value="Genomic_DNA"/>
</dbReference>